<dbReference type="SUPFAM" id="SSF51905">
    <property type="entry name" value="FAD/NAD(P)-binding domain"/>
    <property type="match status" value="1"/>
</dbReference>
<dbReference type="PANTHER" id="PTHR43400">
    <property type="entry name" value="FUMARATE REDUCTASE"/>
    <property type="match status" value="1"/>
</dbReference>
<dbReference type="InterPro" id="IPR050315">
    <property type="entry name" value="FAD-oxidoreductase_2"/>
</dbReference>
<sequence>MSIGRVVTEADPAFEIEVPVAIIGAGAAGLVAALSCLDAGVEPLLLERDPVPRGSTSLSAGLIPAAGTRFQRAHGIEDDAETFARDIQKKAHGQAEPTTARTVAENAGRAIEWLADRHGLDFSVVHDFSYPGHTHRRMHGLPSRSGAELVDRLRSAAEAAGVPLLTEARVTTLVADPSGRLRGLVATRPDGSQERIGAKAIVLACCGYAGNKVLVRKYIPELADAVYFGHPGNEGEALSWGEQIGAQLRDMTGHQGHGSVAHPQGILVSWAVIMEGGFQVNTEGRRFWNESSGYSEAGVAVMGQPGAIAWDVFDSRIAGITAQFEDFRQAQAQGAVISAETPADLARLMKLPEDVFLATFAEVAALKRDGATDGFGRNWQGVAPLAGPLCAVRVTGALFHSQGGLVVDEGARVRLAAGGIVPNLFAAGGAACGVSGPEAGGYLSGNGLLSAVTLGRIAGQGAAAAAGHD</sequence>
<dbReference type="InterPro" id="IPR003953">
    <property type="entry name" value="FAD-dep_OxRdtase_2_FAD-bd"/>
</dbReference>
<keyword evidence="4" id="KW-0560">Oxidoreductase</keyword>
<proteinExistence type="predicted"/>
<dbReference type="GO" id="GO:0008202">
    <property type="term" value="P:steroid metabolic process"/>
    <property type="evidence" value="ECO:0007669"/>
    <property type="project" value="UniProtKB-ARBA"/>
</dbReference>
<evidence type="ECO:0000256" key="2">
    <source>
        <dbReference type="ARBA" id="ARBA00022630"/>
    </source>
</evidence>
<evidence type="ECO:0000256" key="3">
    <source>
        <dbReference type="ARBA" id="ARBA00022827"/>
    </source>
</evidence>
<dbReference type="PANTHER" id="PTHR43400:SF10">
    <property type="entry name" value="3-OXOSTEROID 1-DEHYDROGENASE"/>
    <property type="match status" value="1"/>
</dbReference>
<keyword evidence="7" id="KW-1185">Reference proteome</keyword>
<dbReference type="SUPFAM" id="SSF56425">
    <property type="entry name" value="Succinate dehydrogenase/fumarate reductase flavoprotein, catalytic domain"/>
    <property type="match status" value="1"/>
</dbReference>
<name>A0A1I4BF95_9PROT</name>
<evidence type="ECO:0000256" key="1">
    <source>
        <dbReference type="ARBA" id="ARBA00001974"/>
    </source>
</evidence>
<comment type="cofactor">
    <cofactor evidence="1">
        <name>FAD</name>
        <dbReference type="ChEBI" id="CHEBI:57692"/>
    </cofactor>
</comment>
<evidence type="ECO:0000313" key="7">
    <source>
        <dbReference type="Proteomes" id="UP000199473"/>
    </source>
</evidence>
<organism evidence="6 7">
    <name type="scientific">Falsiroseomonas stagni DSM 19981</name>
    <dbReference type="NCBI Taxonomy" id="1123062"/>
    <lineage>
        <taxon>Bacteria</taxon>
        <taxon>Pseudomonadati</taxon>
        <taxon>Pseudomonadota</taxon>
        <taxon>Alphaproteobacteria</taxon>
        <taxon>Acetobacterales</taxon>
        <taxon>Roseomonadaceae</taxon>
        <taxon>Falsiroseomonas</taxon>
    </lineage>
</organism>
<gene>
    <name evidence="6" type="ORF">SAMN02745775_105199</name>
</gene>
<dbReference type="InterPro" id="IPR027477">
    <property type="entry name" value="Succ_DH/fumarate_Rdtase_cat_sf"/>
</dbReference>
<dbReference type="EMBL" id="FOSQ01000005">
    <property type="protein sequence ID" value="SFK66681.1"/>
    <property type="molecule type" value="Genomic_DNA"/>
</dbReference>
<protein>
    <submittedName>
        <fullName evidence="6">Fumarate reductase flavoprotein subunit</fullName>
    </submittedName>
</protein>
<accession>A0A1I4BF95</accession>
<evidence type="ECO:0000313" key="6">
    <source>
        <dbReference type="EMBL" id="SFK66681.1"/>
    </source>
</evidence>
<keyword evidence="3" id="KW-0274">FAD</keyword>
<dbReference type="RefSeq" id="WP_092960716.1">
    <property type="nucleotide sequence ID" value="NZ_FOSQ01000005.1"/>
</dbReference>
<dbReference type="AlphaFoldDB" id="A0A1I4BF95"/>
<evidence type="ECO:0000259" key="5">
    <source>
        <dbReference type="Pfam" id="PF00890"/>
    </source>
</evidence>
<dbReference type="STRING" id="1123062.SAMN02745775_105199"/>
<evidence type="ECO:0000256" key="4">
    <source>
        <dbReference type="ARBA" id="ARBA00023002"/>
    </source>
</evidence>
<dbReference type="InterPro" id="IPR036188">
    <property type="entry name" value="FAD/NAD-bd_sf"/>
</dbReference>
<feature type="domain" description="FAD-dependent oxidoreductase 2 FAD-binding" evidence="5">
    <location>
        <begin position="20"/>
        <end position="436"/>
    </location>
</feature>
<dbReference type="Proteomes" id="UP000199473">
    <property type="component" value="Unassembled WGS sequence"/>
</dbReference>
<keyword evidence="2" id="KW-0285">Flavoprotein</keyword>
<dbReference type="GO" id="GO:0016491">
    <property type="term" value="F:oxidoreductase activity"/>
    <property type="evidence" value="ECO:0007669"/>
    <property type="project" value="UniProtKB-KW"/>
</dbReference>
<reference evidence="6 7" key="1">
    <citation type="submission" date="2016-10" db="EMBL/GenBank/DDBJ databases">
        <authorList>
            <person name="de Groot N.N."/>
        </authorList>
    </citation>
    <scope>NUCLEOTIDE SEQUENCE [LARGE SCALE GENOMIC DNA]</scope>
    <source>
        <strain evidence="6 7">DSM 19981</strain>
    </source>
</reference>
<dbReference type="Pfam" id="PF00890">
    <property type="entry name" value="FAD_binding_2"/>
    <property type="match status" value="1"/>
</dbReference>
<dbReference type="Gene3D" id="3.90.700.10">
    <property type="entry name" value="Succinate dehydrogenase/fumarate reductase flavoprotein, catalytic domain"/>
    <property type="match status" value="1"/>
</dbReference>
<dbReference type="Gene3D" id="3.50.50.60">
    <property type="entry name" value="FAD/NAD(P)-binding domain"/>
    <property type="match status" value="1"/>
</dbReference>
<dbReference type="OrthoDB" id="3178130at2"/>